<dbReference type="GeneID" id="117575833"/>
<dbReference type="OrthoDB" id="7855676at2759"/>
<keyword evidence="2" id="KW-0067">ATP-binding</keyword>
<keyword evidence="4" id="KW-1185">Reference proteome</keyword>
<dbReference type="RefSeq" id="XP_034116129.1">
    <property type="nucleotide sequence ID" value="XM_034260238.2"/>
</dbReference>
<dbReference type="Gene3D" id="3.40.850.10">
    <property type="entry name" value="Kinesin motor domain"/>
    <property type="match status" value="1"/>
</dbReference>
<dbReference type="SUPFAM" id="SSF52540">
    <property type="entry name" value="P-loop containing nucleoside triphosphate hydrolases"/>
    <property type="match status" value="1"/>
</dbReference>
<reference evidence="5" key="1">
    <citation type="submission" date="2025-08" db="UniProtKB">
        <authorList>
            <consortium name="RefSeq"/>
        </authorList>
    </citation>
    <scope>IDENTIFICATION</scope>
    <source>
        <strain evidence="5">15112-1751.03</strain>
        <tissue evidence="5">Whole Adult</tissue>
    </source>
</reference>
<proteinExistence type="predicted"/>
<feature type="coiled-coil region" evidence="3">
    <location>
        <begin position="321"/>
        <end position="369"/>
    </location>
</feature>
<keyword evidence="3" id="KW-0175">Coiled coil</keyword>
<dbReference type="InterPro" id="IPR036961">
    <property type="entry name" value="Kinesin_motor_dom_sf"/>
</dbReference>
<evidence type="ECO:0000256" key="2">
    <source>
        <dbReference type="ARBA" id="ARBA00022840"/>
    </source>
</evidence>
<accession>A0A6P8XSL2</accession>
<sequence length="432" mass="50307">MAKVYLFRQLTELNQQQSQLREEAISSVLDDVFKGSTSSVFNYCDWPDFNTKDNQCDAQDLLGRLLNALFSRVYALEARRELNIGIKHVLIDGECKRLSVESSKSNSEHFVASAAAAYLYMRRVVNQLSCNSCLLFTICVRQTKLEQTLNLNGKLQLLHLQKSNLIELATPIGSLMKHIVALAQSEKTHLRYYNIKLEALLKELLGQGKYCLIINYTILPEKPQKSLAKLPLSNKLWHALYKRQFRLYKILTEQLKGLEFWSCDGQQLQLHELQTSSDLKFEVRKCQIKQEECEQHAEQQPAAFAEMQQIKLAAKDNIDSMLELQDMMAKLASNMEQHMQQLEQKNKTISRLHELLAKANDTVQEQRELFQRNLAFYAEMFKRLWQQQSHTLRLQEQQRDEQLSQMFDTICNELHSSLLPETTLQLDERCER</sequence>
<evidence type="ECO:0000313" key="5">
    <source>
        <dbReference type="RefSeq" id="XP_034116129.1"/>
    </source>
</evidence>
<dbReference type="Proteomes" id="UP000515160">
    <property type="component" value="Chromosome 2R"/>
</dbReference>
<gene>
    <name evidence="5" type="primary">LOC117575833</name>
</gene>
<dbReference type="AlphaFoldDB" id="A0A6P8XSL2"/>
<evidence type="ECO:0000256" key="1">
    <source>
        <dbReference type="ARBA" id="ARBA00022741"/>
    </source>
</evidence>
<organism evidence="4 5">
    <name type="scientific">Drosophila albomicans</name>
    <name type="common">Fruit fly</name>
    <dbReference type="NCBI Taxonomy" id="7291"/>
    <lineage>
        <taxon>Eukaryota</taxon>
        <taxon>Metazoa</taxon>
        <taxon>Ecdysozoa</taxon>
        <taxon>Arthropoda</taxon>
        <taxon>Hexapoda</taxon>
        <taxon>Insecta</taxon>
        <taxon>Pterygota</taxon>
        <taxon>Neoptera</taxon>
        <taxon>Endopterygota</taxon>
        <taxon>Diptera</taxon>
        <taxon>Brachycera</taxon>
        <taxon>Muscomorpha</taxon>
        <taxon>Ephydroidea</taxon>
        <taxon>Drosophilidae</taxon>
        <taxon>Drosophila</taxon>
    </lineage>
</organism>
<name>A0A6P8XSL2_DROAB</name>
<dbReference type="InterPro" id="IPR027417">
    <property type="entry name" value="P-loop_NTPase"/>
</dbReference>
<evidence type="ECO:0000313" key="4">
    <source>
        <dbReference type="Proteomes" id="UP000515160"/>
    </source>
</evidence>
<keyword evidence="1" id="KW-0547">Nucleotide-binding</keyword>
<dbReference type="GO" id="GO:0005524">
    <property type="term" value="F:ATP binding"/>
    <property type="evidence" value="ECO:0007669"/>
    <property type="project" value="UniProtKB-KW"/>
</dbReference>
<protein>
    <submittedName>
        <fullName evidence="5">Uncharacterized protein LOC117575833</fullName>
    </submittedName>
</protein>
<evidence type="ECO:0000256" key="3">
    <source>
        <dbReference type="SAM" id="Coils"/>
    </source>
</evidence>